<keyword evidence="1" id="KW-0863">Zinc-finger</keyword>
<feature type="compositionally biased region" description="Basic and acidic residues" evidence="2">
    <location>
        <begin position="174"/>
        <end position="184"/>
    </location>
</feature>
<dbReference type="InterPro" id="IPR013087">
    <property type="entry name" value="Znf_C2H2_type"/>
</dbReference>
<dbReference type="SMART" id="SM00355">
    <property type="entry name" value="ZnF_C2H2"/>
    <property type="match status" value="2"/>
</dbReference>
<evidence type="ECO:0000256" key="1">
    <source>
        <dbReference type="PROSITE-ProRule" id="PRU00042"/>
    </source>
</evidence>
<dbReference type="EMBL" id="CABPRJ010002367">
    <property type="protein sequence ID" value="VVC43024.1"/>
    <property type="molecule type" value="Genomic_DNA"/>
</dbReference>
<feature type="region of interest" description="Disordered" evidence="2">
    <location>
        <begin position="167"/>
        <end position="204"/>
    </location>
</feature>
<name>A0A5E4NKW1_9HEMI</name>
<keyword evidence="5" id="KW-1185">Reference proteome</keyword>
<dbReference type="Proteomes" id="UP000325440">
    <property type="component" value="Unassembled WGS sequence"/>
</dbReference>
<keyword evidence="1" id="KW-0479">Metal-binding</keyword>
<organism evidence="4 5">
    <name type="scientific">Cinara cedri</name>
    <dbReference type="NCBI Taxonomy" id="506608"/>
    <lineage>
        <taxon>Eukaryota</taxon>
        <taxon>Metazoa</taxon>
        <taxon>Ecdysozoa</taxon>
        <taxon>Arthropoda</taxon>
        <taxon>Hexapoda</taxon>
        <taxon>Insecta</taxon>
        <taxon>Pterygota</taxon>
        <taxon>Neoptera</taxon>
        <taxon>Paraneoptera</taxon>
        <taxon>Hemiptera</taxon>
        <taxon>Sternorrhyncha</taxon>
        <taxon>Aphidomorpha</taxon>
        <taxon>Aphidoidea</taxon>
        <taxon>Aphididae</taxon>
        <taxon>Lachninae</taxon>
        <taxon>Cinara</taxon>
    </lineage>
</organism>
<reference evidence="4 5" key="1">
    <citation type="submission" date="2019-08" db="EMBL/GenBank/DDBJ databases">
        <authorList>
            <person name="Alioto T."/>
            <person name="Alioto T."/>
            <person name="Gomez Garrido J."/>
        </authorList>
    </citation>
    <scope>NUCLEOTIDE SEQUENCE [LARGE SCALE GENOMIC DNA]</scope>
</reference>
<proteinExistence type="predicted"/>
<evidence type="ECO:0000259" key="3">
    <source>
        <dbReference type="PROSITE" id="PS50157"/>
    </source>
</evidence>
<dbReference type="GO" id="GO:0008270">
    <property type="term" value="F:zinc ion binding"/>
    <property type="evidence" value="ECO:0007669"/>
    <property type="project" value="UniProtKB-KW"/>
</dbReference>
<dbReference type="OrthoDB" id="6611560at2759"/>
<accession>A0A5E4NKW1</accession>
<sequence>MKERSRKQKFLKNFGLSPNKNSNGNIDEEPDADIVCERLCFYYFDDDAKVTICRGCCKRFTTWLDYRKHFNLSCHTTETNYKLNTYNEVYKKYKLRKAKSKKRINDRLSAAQLMDLETLNTRKTRKRCYTNTRVVHISKSSLSDSGSSNSEKPAKTTIKKEAIENCVSSDDSVDERKQKTKDGKTVQITNIPNSSTTNIPDLPHEDPAVSTIKAEWNADDMSQGSSDDQSSSSVNCLSDYSLQENKTVKYQYVCVICDEQFSSKCLLTMHQVQHIKTDRSSYGVFMAALARSA</sequence>
<evidence type="ECO:0000256" key="2">
    <source>
        <dbReference type="SAM" id="MobiDB-lite"/>
    </source>
</evidence>
<keyword evidence="1" id="KW-0862">Zinc</keyword>
<evidence type="ECO:0000313" key="4">
    <source>
        <dbReference type="EMBL" id="VVC43024.1"/>
    </source>
</evidence>
<feature type="compositionally biased region" description="Polar residues" evidence="2">
    <location>
        <begin position="186"/>
        <end position="199"/>
    </location>
</feature>
<dbReference type="AlphaFoldDB" id="A0A5E4NKW1"/>
<protein>
    <recommendedName>
        <fullName evidence="3">C2H2-type domain-containing protein</fullName>
    </recommendedName>
</protein>
<dbReference type="PROSITE" id="PS00028">
    <property type="entry name" value="ZINC_FINGER_C2H2_1"/>
    <property type="match status" value="2"/>
</dbReference>
<evidence type="ECO:0000313" key="5">
    <source>
        <dbReference type="Proteomes" id="UP000325440"/>
    </source>
</evidence>
<gene>
    <name evidence="4" type="ORF">CINCED_3A011210</name>
</gene>
<feature type="domain" description="C2H2-type" evidence="3">
    <location>
        <begin position="252"/>
        <end position="279"/>
    </location>
</feature>
<dbReference type="PROSITE" id="PS50157">
    <property type="entry name" value="ZINC_FINGER_C2H2_2"/>
    <property type="match status" value="1"/>
</dbReference>